<name>A0A172WZD9_9ABAC</name>
<evidence type="ECO:0000313" key="2">
    <source>
        <dbReference type="Proteomes" id="UP000203996"/>
    </source>
</evidence>
<evidence type="ECO:0000313" key="1">
    <source>
        <dbReference type="EMBL" id="ANF29716.1"/>
    </source>
</evidence>
<dbReference type="GeneID" id="27924292"/>
<reference evidence="1 2" key="1">
    <citation type="journal article" date="2016" name="PLoS ONE">
        <title>Genome Sequencing and Analysis of Catopsilia pomona nucleopolyhedrovirus: A Distinct Species in Group I Alphabaculovirus.</title>
        <authorList>
            <person name="Wang J."/>
            <person name="Zhu Z."/>
            <person name="Zhang L."/>
            <person name="Hou D."/>
            <person name="Wang M."/>
            <person name="Arif B."/>
            <person name="Kou Z."/>
            <person name="Wang H."/>
            <person name="Deng F."/>
            <person name="Hu Z."/>
        </authorList>
    </citation>
    <scope>NUCLEOTIDE SEQUENCE [LARGE SCALE GENOMIC DNA]</scope>
    <source>
        <strain evidence="1">416</strain>
    </source>
</reference>
<organism evidence="1 2">
    <name type="scientific">Catopsilia pomona nucleopolyhedrovirus</name>
    <dbReference type="NCBI Taxonomy" id="1850906"/>
    <lineage>
        <taxon>Viruses</taxon>
        <taxon>Viruses incertae sedis</taxon>
        <taxon>Naldaviricetes</taxon>
        <taxon>Lefavirales</taxon>
        <taxon>Baculoviridae</taxon>
        <taxon>Alphabaculovirus</taxon>
        <taxon>Alphabaculovirus capomonae</taxon>
    </lineage>
</organism>
<dbReference type="EMBL" id="KU565883">
    <property type="protein sequence ID" value="ANF29716.1"/>
    <property type="molecule type" value="Genomic_DNA"/>
</dbReference>
<dbReference type="OrthoDB" id="8724at10239"/>
<proteinExistence type="predicted"/>
<accession>A0A172WZD9</accession>
<sequence length="279" mass="32212">MFFSNESTIGGVVNNDNNNVYDHIKGILYLNEPLLPSQFVMKLKCTAYVQDGNQVDHIDSSALKQINNLCQKINASDNLYFQPDCAQRQNGADNYRTIYANSDEYTVDGLKLKTNYIKYYKVLKIIVGFVIVCISKELNVKEYEHVYTLARQLYELLRGLFIDEPFKLWLERNVDTFDEKTIMERLRRELKILLADKDKLKRHTLQHLITDLLNRNLANVCDGNLTEYNIATAHDDGNEHIYYKPSCIVDTYNCCNIHFIDSAADADANNSNSDDNHQC</sequence>
<protein>
    <submittedName>
        <fullName evidence="1">ORF-68</fullName>
    </submittedName>
</protein>
<dbReference type="InterPro" id="IPR022594">
    <property type="entry name" value="AcMNPV_30.6kDa"/>
</dbReference>
<dbReference type="Pfam" id="PF10866">
    <property type="entry name" value="DUF2704"/>
    <property type="match status" value="1"/>
</dbReference>
<dbReference type="RefSeq" id="YP_009255325.1">
    <property type="nucleotide sequence ID" value="NC_030240.1"/>
</dbReference>
<dbReference type="Proteomes" id="UP000203996">
    <property type="component" value="Segment"/>
</dbReference>
<dbReference type="KEGG" id="vg:27924292"/>
<gene>
    <name evidence="1" type="ORF">CapoNPV_068</name>
</gene>
<keyword evidence="2" id="KW-1185">Reference proteome</keyword>